<keyword evidence="2 4" id="KW-0560">Oxidoreductase</keyword>
<dbReference type="AlphaFoldDB" id="A0A261UFZ3"/>
<dbReference type="GO" id="GO:0051287">
    <property type="term" value="F:NAD binding"/>
    <property type="evidence" value="ECO:0007669"/>
    <property type="project" value="InterPro"/>
</dbReference>
<dbReference type="Pfam" id="PF00389">
    <property type="entry name" value="2-Hacid_dh"/>
    <property type="match status" value="1"/>
</dbReference>
<dbReference type="SUPFAM" id="SSF52283">
    <property type="entry name" value="Formate/glycerate dehydrogenase catalytic domain-like"/>
    <property type="match status" value="1"/>
</dbReference>
<organism evidence="7 8">
    <name type="scientific">Bordetella genomosp. 11</name>
    <dbReference type="NCBI Taxonomy" id="1416808"/>
    <lineage>
        <taxon>Bacteria</taxon>
        <taxon>Pseudomonadati</taxon>
        <taxon>Pseudomonadota</taxon>
        <taxon>Betaproteobacteria</taxon>
        <taxon>Burkholderiales</taxon>
        <taxon>Alcaligenaceae</taxon>
        <taxon>Bordetella</taxon>
    </lineage>
</organism>
<evidence type="ECO:0000256" key="4">
    <source>
        <dbReference type="RuleBase" id="RU003719"/>
    </source>
</evidence>
<gene>
    <name evidence="7" type="ORF">CAL28_15725</name>
</gene>
<comment type="similarity">
    <text evidence="1 4">Belongs to the D-isomer specific 2-hydroxyacid dehydrogenase family.</text>
</comment>
<dbReference type="InterPro" id="IPR006140">
    <property type="entry name" value="D-isomer_DH_NAD-bd"/>
</dbReference>
<evidence type="ECO:0000313" key="7">
    <source>
        <dbReference type="EMBL" id="OZI60824.1"/>
    </source>
</evidence>
<dbReference type="EMBL" id="NEVS01000004">
    <property type="protein sequence ID" value="OZI60824.1"/>
    <property type="molecule type" value="Genomic_DNA"/>
</dbReference>
<dbReference type="PANTHER" id="PTHR42789:SF1">
    <property type="entry name" value="D-ISOMER SPECIFIC 2-HYDROXYACID DEHYDROGENASE FAMILY PROTEIN (AFU_ORTHOLOGUE AFUA_6G10090)"/>
    <property type="match status" value="1"/>
</dbReference>
<dbReference type="InterPro" id="IPR006139">
    <property type="entry name" value="D-isomer_2_OHA_DH_cat_dom"/>
</dbReference>
<dbReference type="OrthoDB" id="9805416at2"/>
<dbReference type="GO" id="GO:0016616">
    <property type="term" value="F:oxidoreductase activity, acting on the CH-OH group of donors, NAD or NADP as acceptor"/>
    <property type="evidence" value="ECO:0007669"/>
    <property type="project" value="InterPro"/>
</dbReference>
<feature type="domain" description="D-isomer specific 2-hydroxyacid dehydrogenase catalytic" evidence="5">
    <location>
        <begin position="7"/>
        <end position="313"/>
    </location>
</feature>
<dbReference type="Gene3D" id="3.40.50.720">
    <property type="entry name" value="NAD(P)-binding Rossmann-like Domain"/>
    <property type="match status" value="2"/>
</dbReference>
<evidence type="ECO:0000256" key="3">
    <source>
        <dbReference type="ARBA" id="ARBA00023027"/>
    </source>
</evidence>
<evidence type="ECO:0000259" key="6">
    <source>
        <dbReference type="Pfam" id="PF02826"/>
    </source>
</evidence>
<feature type="domain" description="D-isomer specific 2-hydroxyacid dehydrogenase NAD-binding" evidence="6">
    <location>
        <begin position="106"/>
        <end position="281"/>
    </location>
</feature>
<dbReference type="PANTHER" id="PTHR42789">
    <property type="entry name" value="D-ISOMER SPECIFIC 2-HYDROXYACID DEHYDROGENASE FAMILY PROTEIN (AFU_ORTHOLOGUE AFUA_6G10090)"/>
    <property type="match status" value="1"/>
</dbReference>
<keyword evidence="8" id="KW-1185">Reference proteome</keyword>
<proteinExistence type="inferred from homology"/>
<keyword evidence="3" id="KW-0520">NAD</keyword>
<evidence type="ECO:0000313" key="8">
    <source>
        <dbReference type="Proteomes" id="UP000215767"/>
    </source>
</evidence>
<name>A0A261UFZ3_9BORD</name>
<dbReference type="InterPro" id="IPR036291">
    <property type="entry name" value="NAD(P)-bd_dom_sf"/>
</dbReference>
<dbReference type="Proteomes" id="UP000215767">
    <property type="component" value="Unassembled WGS sequence"/>
</dbReference>
<comment type="caution">
    <text evidence="7">The sequence shown here is derived from an EMBL/GenBank/DDBJ whole genome shotgun (WGS) entry which is preliminary data.</text>
</comment>
<dbReference type="SUPFAM" id="SSF51735">
    <property type="entry name" value="NAD(P)-binding Rossmann-fold domains"/>
    <property type="match status" value="1"/>
</dbReference>
<protein>
    <submittedName>
        <fullName evidence="7">Hydroxyacid dehydrogenase</fullName>
    </submittedName>
</protein>
<accession>A0A261UFZ3</accession>
<dbReference type="Pfam" id="PF02826">
    <property type="entry name" value="2-Hacid_dh_C"/>
    <property type="match status" value="1"/>
</dbReference>
<evidence type="ECO:0000256" key="2">
    <source>
        <dbReference type="ARBA" id="ARBA00023002"/>
    </source>
</evidence>
<dbReference type="InterPro" id="IPR050857">
    <property type="entry name" value="D-2-hydroxyacid_DH"/>
</dbReference>
<sequence>MPSQPIVVLTSAIHPDEHARLAGHATVRVSPDARPETLKAAVADADGLVVRNPLPADIFEQAPRLKGVVRHGVGLDMIPMEAANRRRIPVANIPGSNTASVVEYCLAAMLHLRRRLAAVDAMLRAQGWSPARSFGESGDELAGQTLGIVGVGAIGSRLAALAQALDMRVLGLTRRPQTLPAGVQAVDKPTLMRESDVIVLACPLNEQTRGLIDAQALALAKPQALLINVARGPVVDAAALLAAIGAGRLGGAALDVHDVQPLPADAQVFRHPGLLLTPHLAGSTAASMRRMSRGAVDEMLRILRGEAPLNWVNQHEINAD</sequence>
<evidence type="ECO:0000256" key="1">
    <source>
        <dbReference type="ARBA" id="ARBA00005854"/>
    </source>
</evidence>
<evidence type="ECO:0000259" key="5">
    <source>
        <dbReference type="Pfam" id="PF00389"/>
    </source>
</evidence>
<dbReference type="RefSeq" id="WP_094842230.1">
    <property type="nucleotide sequence ID" value="NZ_NEVS01000004.1"/>
</dbReference>
<reference evidence="8" key="1">
    <citation type="submission" date="2017-05" db="EMBL/GenBank/DDBJ databases">
        <title>Complete and WGS of Bordetella genogroups.</title>
        <authorList>
            <person name="Spilker T."/>
            <person name="Lipuma J."/>
        </authorList>
    </citation>
    <scope>NUCLEOTIDE SEQUENCE [LARGE SCALE GENOMIC DNA]</scope>
    <source>
        <strain evidence="8">AU8856</strain>
    </source>
</reference>